<keyword evidence="2" id="KW-0680">Restriction system</keyword>
<reference evidence="5" key="3">
    <citation type="submission" date="2019-12" db="EMBL/GenBank/DDBJ databases">
        <authorList>
            <consortium name="NCBI Pathogen Detection Project"/>
        </authorList>
    </citation>
    <scope>NUCLEOTIDE SEQUENCE</scope>
    <source>
        <strain evidence="5">1930</strain>
    </source>
</reference>
<evidence type="ECO:0000313" key="5">
    <source>
        <dbReference type="EMBL" id="HAS6680047.1"/>
    </source>
</evidence>
<comment type="similarity">
    <text evidence="1">Belongs to the type-I restriction system S methylase family.</text>
</comment>
<sequence>MTGRYKAYPEYKSVDANITIPMGWNYCQAKRYLTVQSGDMLPAARVRDSGTPVVGGNGYRGFTDSANTKANTIVIGRVGAKCGCVHTIKEDFWASEHAFKVISRKQYNMSFMAYLLESLNLNQYAITTAQPLLNTEIVTSKYISLPNNLVEQQKIANFLDHETAKIDTLIAKQEKLIELLKEKRQAVISHAVTKGLNQDAPMKDSGVEWLGEVPEHWVIKSYRYACKIYRGKFGHRPRNDPAFYDGEYPFIQTGDVARAGKYIKDYKQTLNEKGIGVSQKFPVGTLMMAIAANIGDTAILGFEAYAPDSVVGFKPKADIDLEFLRYSFMAAFPALEQTSTQSTQANLNVDRIGAVQASFPSISEQREIVAYLDTLLEQYDDIESKSQKSIELMKERKTALISAAVTGKIDVRDWEPK</sequence>
<evidence type="ECO:0000313" key="6">
    <source>
        <dbReference type="EMBL" id="QHH09637.1"/>
    </source>
</evidence>
<reference evidence="5" key="1">
    <citation type="journal article" date="2018" name="Genome Biol.">
        <title>SKESA: strategic k-mer extension for scrupulous assemblies.</title>
        <authorList>
            <person name="Souvorov A."/>
            <person name="Agarwala R."/>
            <person name="Lipman D.J."/>
        </authorList>
    </citation>
    <scope>NUCLEOTIDE SEQUENCE</scope>
    <source>
        <strain evidence="5">1930</strain>
    </source>
</reference>
<gene>
    <name evidence="6" type="ORF">EHC69_09745</name>
    <name evidence="5" type="ORF">I7278_25040</name>
</gene>
<dbReference type="Gene3D" id="1.10.287.1120">
    <property type="entry name" value="Bipartite methylase S protein"/>
    <property type="match status" value="1"/>
</dbReference>
<evidence type="ECO:0000256" key="2">
    <source>
        <dbReference type="ARBA" id="ARBA00022747"/>
    </source>
</evidence>
<keyword evidence="3" id="KW-0238">DNA-binding</keyword>
<dbReference type="CDD" id="cd17266">
    <property type="entry name" value="RMtype1_S_Sau1132ORF3780P-TRD2-CR2_like"/>
    <property type="match status" value="1"/>
</dbReference>
<keyword evidence="5" id="KW-0255">Endonuclease</keyword>
<evidence type="ECO:0000259" key="4">
    <source>
        <dbReference type="Pfam" id="PF01420"/>
    </source>
</evidence>
<dbReference type="CDD" id="cd17282">
    <property type="entry name" value="RMtype1_S_Eco16444ORF1681_TRD1-CR1_like"/>
    <property type="match status" value="1"/>
</dbReference>
<reference evidence="6 7" key="2">
    <citation type="submission" date="2018-12" db="EMBL/GenBank/DDBJ databases">
        <title>Genomic insights into the evolutionary origins and pathogenicity of five Vibrio parahaemolyticus strains isolated from the shrimp with acute hepatopancreatic necrosis disease (AHPND).</title>
        <authorList>
            <person name="Yang Q."/>
            <person name="Dong X."/>
            <person name="Xie G."/>
            <person name="Fu S."/>
            <person name="Zou P."/>
            <person name="Sun J."/>
            <person name="Wang Y."/>
            <person name="Huang J."/>
        </authorList>
    </citation>
    <scope>NUCLEOTIDE SEQUENCE [LARGE SCALE GENOMIC DNA]</scope>
    <source>
        <strain evidence="6 7">20160303005-1</strain>
    </source>
</reference>
<dbReference type="RefSeq" id="WP_114867608.1">
    <property type="nucleotide sequence ID" value="NZ_CP034298.1"/>
</dbReference>
<dbReference type="REBASE" id="375658">
    <property type="entry name" value="S1.Vpa0051ORF9750P"/>
</dbReference>
<proteinExistence type="inferred from homology"/>
<dbReference type="PANTHER" id="PTHR43140:SF1">
    <property type="entry name" value="TYPE I RESTRICTION ENZYME ECOKI SPECIFICITY SUBUNIT"/>
    <property type="match status" value="1"/>
</dbReference>
<protein>
    <submittedName>
        <fullName evidence="5">Restriction endonuclease subunit S</fullName>
    </submittedName>
</protein>
<keyword evidence="5" id="KW-0540">Nuclease</keyword>
<dbReference type="InterPro" id="IPR000055">
    <property type="entry name" value="Restrct_endonuc_typeI_TRD"/>
</dbReference>
<accession>A0A7Z2RNV4</accession>
<evidence type="ECO:0000256" key="1">
    <source>
        <dbReference type="ARBA" id="ARBA00010923"/>
    </source>
</evidence>
<dbReference type="Proteomes" id="UP000464718">
    <property type="component" value="Chromosome i"/>
</dbReference>
<dbReference type="SUPFAM" id="SSF116734">
    <property type="entry name" value="DNA methylase specificity domain"/>
    <property type="match status" value="2"/>
</dbReference>
<dbReference type="InterPro" id="IPR044946">
    <property type="entry name" value="Restrct_endonuc_typeI_TRD_sf"/>
</dbReference>
<dbReference type="GO" id="GO:0004519">
    <property type="term" value="F:endonuclease activity"/>
    <property type="evidence" value="ECO:0007669"/>
    <property type="project" value="UniProtKB-KW"/>
</dbReference>
<dbReference type="PANTHER" id="PTHR43140">
    <property type="entry name" value="TYPE-1 RESTRICTION ENZYME ECOKI SPECIFICITY PROTEIN"/>
    <property type="match status" value="1"/>
</dbReference>
<dbReference type="EMBL" id="DACQKT010000023">
    <property type="protein sequence ID" value="HAS6680047.1"/>
    <property type="molecule type" value="Genomic_DNA"/>
</dbReference>
<dbReference type="EMBL" id="CP034298">
    <property type="protein sequence ID" value="QHH09637.1"/>
    <property type="molecule type" value="Genomic_DNA"/>
</dbReference>
<dbReference type="AlphaFoldDB" id="A0A7Z2RNV4"/>
<evidence type="ECO:0000256" key="3">
    <source>
        <dbReference type="ARBA" id="ARBA00023125"/>
    </source>
</evidence>
<dbReference type="Gene3D" id="3.90.220.20">
    <property type="entry name" value="DNA methylase specificity domains"/>
    <property type="match status" value="2"/>
</dbReference>
<dbReference type="GO" id="GO:0009307">
    <property type="term" value="P:DNA restriction-modification system"/>
    <property type="evidence" value="ECO:0007669"/>
    <property type="project" value="UniProtKB-KW"/>
</dbReference>
<feature type="domain" description="Type I restriction modification DNA specificity" evidence="4">
    <location>
        <begin position="245"/>
        <end position="391"/>
    </location>
</feature>
<feature type="domain" description="Type I restriction modification DNA specificity" evidence="4">
    <location>
        <begin position="34"/>
        <end position="176"/>
    </location>
</feature>
<evidence type="ECO:0000313" key="7">
    <source>
        <dbReference type="Proteomes" id="UP000464718"/>
    </source>
</evidence>
<dbReference type="InterPro" id="IPR051212">
    <property type="entry name" value="Type-I_RE_S_subunit"/>
</dbReference>
<dbReference type="Pfam" id="PF01420">
    <property type="entry name" value="Methylase_S"/>
    <property type="match status" value="2"/>
</dbReference>
<keyword evidence="5" id="KW-0378">Hydrolase</keyword>
<dbReference type="GO" id="GO:0003677">
    <property type="term" value="F:DNA binding"/>
    <property type="evidence" value="ECO:0007669"/>
    <property type="project" value="UniProtKB-KW"/>
</dbReference>
<organism evidence="5">
    <name type="scientific">Vibrio parahaemolyticus</name>
    <dbReference type="NCBI Taxonomy" id="670"/>
    <lineage>
        <taxon>Bacteria</taxon>
        <taxon>Pseudomonadati</taxon>
        <taxon>Pseudomonadota</taxon>
        <taxon>Gammaproteobacteria</taxon>
        <taxon>Vibrionales</taxon>
        <taxon>Vibrionaceae</taxon>
        <taxon>Vibrio</taxon>
    </lineage>
</organism>
<dbReference type="Proteomes" id="UP000856022">
    <property type="component" value="Unassembled WGS sequence"/>
</dbReference>
<name>A0A7Z2RNV4_VIBPH</name>